<feature type="compositionally biased region" description="Basic and acidic residues" evidence="1">
    <location>
        <begin position="630"/>
        <end position="644"/>
    </location>
</feature>
<feature type="region of interest" description="Disordered" evidence="1">
    <location>
        <begin position="114"/>
        <end position="199"/>
    </location>
</feature>
<feature type="compositionally biased region" description="Polar residues" evidence="1">
    <location>
        <begin position="162"/>
        <end position="171"/>
    </location>
</feature>
<feature type="compositionally biased region" description="Low complexity" evidence="1">
    <location>
        <begin position="349"/>
        <end position="358"/>
    </location>
</feature>
<evidence type="ECO:0000313" key="3">
    <source>
        <dbReference type="Proteomes" id="UP000602905"/>
    </source>
</evidence>
<proteinExistence type="predicted"/>
<reference evidence="2" key="1">
    <citation type="submission" date="2020-09" db="EMBL/GenBank/DDBJ databases">
        <title>Comparative genome analyses of four rice-infecting Rhizoctonia solani isolates reveal extensive enrichment of homogalacturonan modification genes.</title>
        <authorList>
            <person name="Lee D.-Y."/>
            <person name="Jeon J."/>
            <person name="Kim K.-T."/>
            <person name="Cheong K."/>
            <person name="Song H."/>
            <person name="Choi G."/>
            <person name="Ko J."/>
            <person name="Opiyo S.O."/>
            <person name="Zuo S."/>
            <person name="Madhav S."/>
            <person name="Lee Y.-H."/>
            <person name="Wang G.-L."/>
        </authorList>
    </citation>
    <scope>NUCLEOTIDE SEQUENCE</scope>
    <source>
        <strain evidence="2">AG1-IA WGL</strain>
    </source>
</reference>
<organism evidence="2 3">
    <name type="scientific">Rhizoctonia solani</name>
    <dbReference type="NCBI Taxonomy" id="456999"/>
    <lineage>
        <taxon>Eukaryota</taxon>
        <taxon>Fungi</taxon>
        <taxon>Dikarya</taxon>
        <taxon>Basidiomycota</taxon>
        <taxon>Agaricomycotina</taxon>
        <taxon>Agaricomycetes</taxon>
        <taxon>Cantharellales</taxon>
        <taxon>Ceratobasidiaceae</taxon>
        <taxon>Rhizoctonia</taxon>
    </lineage>
</organism>
<feature type="compositionally biased region" description="Basic and acidic residues" evidence="1">
    <location>
        <begin position="399"/>
        <end position="418"/>
    </location>
</feature>
<feature type="compositionally biased region" description="Pro residues" evidence="1">
    <location>
        <begin position="467"/>
        <end position="477"/>
    </location>
</feature>
<comment type="caution">
    <text evidence="2">The sequence shown here is derived from an EMBL/GenBank/DDBJ whole genome shotgun (WGS) entry which is preliminary data.</text>
</comment>
<feature type="compositionally biased region" description="Basic and acidic residues" evidence="1">
    <location>
        <begin position="129"/>
        <end position="140"/>
    </location>
</feature>
<feature type="compositionally biased region" description="Low complexity" evidence="1">
    <location>
        <begin position="724"/>
        <end position="738"/>
    </location>
</feature>
<gene>
    <name evidence="2" type="ORF">RHS03_05025</name>
</gene>
<feature type="compositionally biased region" description="Low complexity" evidence="1">
    <location>
        <begin position="549"/>
        <end position="560"/>
    </location>
</feature>
<accession>A0A8H7HTN3</accession>
<feature type="compositionally biased region" description="Low complexity" evidence="1">
    <location>
        <begin position="764"/>
        <end position="788"/>
    </location>
</feature>
<evidence type="ECO:0000313" key="2">
    <source>
        <dbReference type="EMBL" id="KAF8706125.1"/>
    </source>
</evidence>
<protein>
    <recommendedName>
        <fullName evidence="4">Smooth muscle caldesmon</fullName>
    </recommendedName>
</protein>
<evidence type="ECO:0008006" key="4">
    <source>
        <dbReference type="Google" id="ProtNLM"/>
    </source>
</evidence>
<feature type="compositionally biased region" description="Low complexity" evidence="1">
    <location>
        <begin position="419"/>
        <end position="433"/>
    </location>
</feature>
<feature type="compositionally biased region" description="Basic and acidic residues" evidence="1">
    <location>
        <begin position="567"/>
        <end position="590"/>
    </location>
</feature>
<name>A0A8H7HTN3_9AGAM</name>
<dbReference type="EMBL" id="JACYCD010000052">
    <property type="protein sequence ID" value="KAF8706125.1"/>
    <property type="molecule type" value="Genomic_DNA"/>
</dbReference>
<feature type="region of interest" description="Disordered" evidence="1">
    <location>
        <begin position="307"/>
        <end position="831"/>
    </location>
</feature>
<feature type="compositionally biased region" description="Basic and acidic residues" evidence="1">
    <location>
        <begin position="599"/>
        <end position="614"/>
    </location>
</feature>
<feature type="compositionally biased region" description="Polar residues" evidence="1">
    <location>
        <begin position="499"/>
        <end position="510"/>
    </location>
</feature>
<feature type="non-terminal residue" evidence="2">
    <location>
        <position position="1"/>
    </location>
</feature>
<dbReference type="AlphaFoldDB" id="A0A8H7HTN3"/>
<feature type="compositionally biased region" description="Pro residues" evidence="1">
    <location>
        <begin position="312"/>
        <end position="327"/>
    </location>
</feature>
<feature type="compositionally biased region" description="Basic and acidic residues" evidence="1">
    <location>
        <begin position="792"/>
        <end position="806"/>
    </location>
</feature>
<feature type="compositionally biased region" description="Basic and acidic residues" evidence="1">
    <location>
        <begin position="381"/>
        <end position="391"/>
    </location>
</feature>
<evidence type="ECO:0000256" key="1">
    <source>
        <dbReference type="SAM" id="MobiDB-lite"/>
    </source>
</evidence>
<feature type="region of interest" description="Disordered" evidence="1">
    <location>
        <begin position="234"/>
        <end position="253"/>
    </location>
</feature>
<dbReference type="Proteomes" id="UP000602905">
    <property type="component" value="Unassembled WGS sequence"/>
</dbReference>
<feature type="compositionally biased region" description="Pro residues" evidence="1">
    <location>
        <begin position="181"/>
        <end position="190"/>
    </location>
</feature>
<feature type="compositionally biased region" description="Basic and acidic residues" evidence="1">
    <location>
        <begin position="669"/>
        <end position="683"/>
    </location>
</feature>
<sequence>MPLAPNGPIVLHGAPLTAPPPTGPHKPNLAIQARLAPELIAAIIEARKKGLQLEFEPYGPNAGFHIDGQHFPLVNVTAERTPHEIYAFSQLPQSSLQVVGKVVGRCTLQRNLTEEDQEKLRQSRSNAETNRDRTIGRIDVPDAPAKPTEKKKPPIRKAGVITASTVNSLRQSPAPGTAGNSPPPGAPPRPNTLDGPPNPFQVLLIHHLAYAPTTLKQLAATLKRQAKEIRPCLDSIATSDESPTGPRPDSPTWTLKPASYQYLRLAAPHSASGGPWLTLTPDDIKRITADANRAFDELKLPSDAPVRLALQPAPPPASQPASQPTPPATSAKPTEVGTPKHHPLPARPAATAATTATANNGRLDVPKPPRGLSPTTVPDASSREMSVDRAPVRPPVRVTTKERSRPADDSEPVKDATQSKKTSTTGAKSKMGTNGKTKTKVKSNPIITADSDGEDFVPTKPRERKAPPPPAPTPAPAPAASISAPSPVPAPIRAPAASLQSRATPSSSNKHPVESTGGTKRPKREVDTTLDDLERELDSGYAETSKPVALATATTTQSASEGKKRRINEDDPRIRERDRERERDRDRDRSSLAGVVKKKVTDKGDKPKVKKDAKSLIGTGTGVGTVVRTITRDPGEKRKRREVDQDSDASFDLEFKKKRRVDPSTLAPPKREKPPRDRERESESSTVEARPKKPLPSRQPDGAARVKDKVHKSAKSSSTVKTNGTTVSAATGSSAAAAQSKVNGSSKKDRASVMYTSSEDEGTPAPRRSAPSHPPARAAKPAAAPSPSDVSTPRERERERERDRDHRDRRKSPTFVLPPKRPPLPTGASAADVRERYSEVYRDYANMNARLADERFKVQKLLKDMADGDHDSVDTSLVESLTKAYREAHEELVALRERLAASA</sequence>
<dbReference type="OrthoDB" id="3252149at2759"/>